<dbReference type="AlphaFoldDB" id="A0A366HIE7"/>
<dbReference type="Pfam" id="PF08818">
    <property type="entry name" value="DUF1801"/>
    <property type="match status" value="1"/>
</dbReference>
<evidence type="ECO:0000313" key="2">
    <source>
        <dbReference type="EMBL" id="RBP42481.1"/>
    </source>
</evidence>
<proteinExistence type="predicted"/>
<evidence type="ECO:0000313" key="3">
    <source>
        <dbReference type="Proteomes" id="UP000253426"/>
    </source>
</evidence>
<dbReference type="Proteomes" id="UP000253426">
    <property type="component" value="Unassembled WGS sequence"/>
</dbReference>
<dbReference type="Pfam" id="PF13376">
    <property type="entry name" value="OmdA"/>
    <property type="match status" value="1"/>
</dbReference>
<organism evidence="2 3">
    <name type="scientific">Roseimicrobium gellanilyticum</name>
    <dbReference type="NCBI Taxonomy" id="748857"/>
    <lineage>
        <taxon>Bacteria</taxon>
        <taxon>Pseudomonadati</taxon>
        <taxon>Verrucomicrobiota</taxon>
        <taxon>Verrucomicrobiia</taxon>
        <taxon>Verrucomicrobiales</taxon>
        <taxon>Verrucomicrobiaceae</taxon>
        <taxon>Roseimicrobium</taxon>
    </lineage>
</organism>
<accession>A0A366HIE7</accession>
<sequence>MNPKVDSFLKKTKTWREEFEAMREIILTLPLTEELKWDKPCYTFQGSNVLIIQGFKEYCALMFCKGALLKDTKSLLIKPGENTQAARQMRFTSAREITKLAPTIKSYIREAMDAQEAGLEVQYKETSEFPVPDELTKALAKNSKLKAAFEALTPGRQRGYLLHFAAAKQSKTRESRIEKCAPQILKGKGLQD</sequence>
<dbReference type="SUPFAM" id="SSF159888">
    <property type="entry name" value="YdhG-like"/>
    <property type="match status" value="1"/>
</dbReference>
<dbReference type="RefSeq" id="WP_113959609.1">
    <property type="nucleotide sequence ID" value="NZ_QNRR01000006.1"/>
</dbReference>
<dbReference type="OrthoDB" id="214150at2"/>
<dbReference type="PIRSF" id="PIRSF021308">
    <property type="entry name" value="UCP021308"/>
    <property type="match status" value="1"/>
</dbReference>
<dbReference type="Gene3D" id="3.90.1150.200">
    <property type="match status" value="1"/>
</dbReference>
<name>A0A366HIE7_9BACT</name>
<dbReference type="EMBL" id="QNRR01000006">
    <property type="protein sequence ID" value="RBP42481.1"/>
    <property type="molecule type" value="Genomic_DNA"/>
</dbReference>
<feature type="domain" description="YdhG-like" evidence="1">
    <location>
        <begin position="15"/>
        <end position="112"/>
    </location>
</feature>
<gene>
    <name evidence="2" type="ORF">DES53_106190</name>
</gene>
<comment type="caution">
    <text evidence="2">The sequence shown here is derived from an EMBL/GenBank/DDBJ whole genome shotgun (WGS) entry which is preliminary data.</text>
</comment>
<evidence type="ECO:0000259" key="1">
    <source>
        <dbReference type="Pfam" id="PF08818"/>
    </source>
</evidence>
<keyword evidence="3" id="KW-1185">Reference proteome</keyword>
<reference evidence="2 3" key="1">
    <citation type="submission" date="2018-06" db="EMBL/GenBank/DDBJ databases">
        <title>Genomic Encyclopedia of Type Strains, Phase IV (KMG-IV): sequencing the most valuable type-strain genomes for metagenomic binning, comparative biology and taxonomic classification.</title>
        <authorList>
            <person name="Goeker M."/>
        </authorList>
    </citation>
    <scope>NUCLEOTIDE SEQUENCE [LARGE SCALE GENOMIC DNA]</scope>
    <source>
        <strain evidence="2 3">DSM 25532</strain>
    </source>
</reference>
<protein>
    <submittedName>
        <fullName evidence="2">Uncharacterized protein YdeI (YjbR/CyaY-like superfamily)</fullName>
    </submittedName>
</protein>
<dbReference type="InterPro" id="IPR016786">
    <property type="entry name" value="YdeI_bac"/>
</dbReference>
<dbReference type="InterPro" id="IPR014922">
    <property type="entry name" value="YdhG-like"/>
</dbReference>